<dbReference type="EMBL" id="JAVFWL010000002">
    <property type="protein sequence ID" value="KAK6736398.1"/>
    <property type="molecule type" value="Genomic_DNA"/>
</dbReference>
<evidence type="ECO:0000313" key="1">
    <source>
        <dbReference type="EMBL" id="KAK6736398.1"/>
    </source>
</evidence>
<evidence type="ECO:0008006" key="3">
    <source>
        <dbReference type="Google" id="ProtNLM"/>
    </source>
</evidence>
<proteinExistence type="predicted"/>
<reference evidence="1 2" key="1">
    <citation type="submission" date="2023-08" db="EMBL/GenBank/DDBJ databases">
        <title>A Necator americanus chromosomal reference genome.</title>
        <authorList>
            <person name="Ilik V."/>
            <person name="Petrzelkova K.J."/>
            <person name="Pardy F."/>
            <person name="Fuh T."/>
            <person name="Niatou-Singa F.S."/>
            <person name="Gouil Q."/>
            <person name="Baker L."/>
            <person name="Ritchie M.E."/>
            <person name="Jex A.R."/>
            <person name="Gazzola D."/>
            <person name="Li H."/>
            <person name="Toshio Fujiwara R."/>
            <person name="Zhan B."/>
            <person name="Aroian R.V."/>
            <person name="Pafco B."/>
            <person name="Schwarz E.M."/>
        </authorList>
    </citation>
    <scope>NUCLEOTIDE SEQUENCE [LARGE SCALE GENOMIC DNA]</scope>
    <source>
        <strain evidence="1 2">Aroian</strain>
        <tissue evidence="1">Whole animal</tissue>
    </source>
</reference>
<dbReference type="Proteomes" id="UP001303046">
    <property type="component" value="Unassembled WGS sequence"/>
</dbReference>
<accession>A0ABR1CFR3</accession>
<organism evidence="1 2">
    <name type="scientific">Necator americanus</name>
    <name type="common">Human hookworm</name>
    <dbReference type="NCBI Taxonomy" id="51031"/>
    <lineage>
        <taxon>Eukaryota</taxon>
        <taxon>Metazoa</taxon>
        <taxon>Ecdysozoa</taxon>
        <taxon>Nematoda</taxon>
        <taxon>Chromadorea</taxon>
        <taxon>Rhabditida</taxon>
        <taxon>Rhabditina</taxon>
        <taxon>Rhabditomorpha</taxon>
        <taxon>Strongyloidea</taxon>
        <taxon>Ancylostomatidae</taxon>
        <taxon>Bunostominae</taxon>
        <taxon>Necator</taxon>
    </lineage>
</organism>
<protein>
    <recommendedName>
        <fullName evidence="3">AGC-kinase C-terminal domain-containing protein</fullName>
    </recommendedName>
</protein>
<name>A0ABR1CFR3_NECAM</name>
<keyword evidence="2" id="KW-1185">Reference proteome</keyword>
<sequence>MHQNVLARRIYTDPSLCPISKAIRFSDPYDWEMRSDVHTEPGSLSPVASRAASSLLHANEYNPFPEEFFSMDPLGF</sequence>
<evidence type="ECO:0000313" key="2">
    <source>
        <dbReference type="Proteomes" id="UP001303046"/>
    </source>
</evidence>
<gene>
    <name evidence="1" type="primary">Necator_chrII.g7007</name>
    <name evidence="1" type="ORF">RB195_019214</name>
</gene>
<comment type="caution">
    <text evidence="1">The sequence shown here is derived from an EMBL/GenBank/DDBJ whole genome shotgun (WGS) entry which is preliminary data.</text>
</comment>